<dbReference type="Gene3D" id="2.60.410.10">
    <property type="entry name" value="D-Ala-D-Ala carboxypeptidase, C-terminal domain"/>
    <property type="match status" value="1"/>
</dbReference>
<keyword evidence="17" id="KW-1185">Reference proteome</keyword>
<evidence type="ECO:0000256" key="11">
    <source>
        <dbReference type="ARBA" id="ARBA00023316"/>
    </source>
</evidence>
<protein>
    <recommendedName>
        <fullName evidence="4">serine-type D-Ala-D-Ala carboxypeptidase</fullName>
        <ecNumber evidence="4">3.4.16.4</ecNumber>
    </recommendedName>
</protein>
<keyword evidence="5 16" id="KW-0121">Carboxypeptidase</keyword>
<evidence type="ECO:0000313" key="16">
    <source>
        <dbReference type="EMBL" id="NOU71491.1"/>
    </source>
</evidence>
<evidence type="ECO:0000256" key="14">
    <source>
        <dbReference type="SAM" id="SignalP"/>
    </source>
</evidence>
<dbReference type="InterPro" id="IPR015956">
    <property type="entry name" value="Peniciliin-bd_prot_C_sf"/>
</dbReference>
<comment type="function">
    <text evidence="1">Removes C-terminal D-alanyl residues from sugar-peptide cell wall precursors.</text>
</comment>
<keyword evidence="7 14" id="KW-0732">Signal</keyword>
<gene>
    <name evidence="16" type="ORF">GC098_08670</name>
</gene>
<dbReference type="PANTHER" id="PTHR21581:SF11">
    <property type="entry name" value="D-ALANYL-D-ALANINE CARBOXYPEPTIDASE DACA"/>
    <property type="match status" value="1"/>
</dbReference>
<comment type="similarity">
    <text evidence="3 13">Belongs to the peptidase S11 family.</text>
</comment>
<dbReference type="InterPro" id="IPR018044">
    <property type="entry name" value="Peptidase_S11"/>
</dbReference>
<reference evidence="16 17" key="1">
    <citation type="submission" date="2019-10" db="EMBL/GenBank/DDBJ databases">
        <title>Description of Paenibacillus terrestris sp. nov.</title>
        <authorList>
            <person name="Carlier A."/>
            <person name="Qi S."/>
        </authorList>
    </citation>
    <scope>NUCLEOTIDE SEQUENCE [LARGE SCALE GENOMIC DNA]</scope>
    <source>
        <strain evidence="16 17">LMG 31458</strain>
    </source>
</reference>
<dbReference type="Pfam" id="PF07943">
    <property type="entry name" value="PBP5_C"/>
    <property type="match status" value="1"/>
</dbReference>
<comment type="caution">
    <text evidence="16">The sequence shown here is derived from an EMBL/GenBank/DDBJ whole genome shotgun (WGS) entry which is preliminary data.</text>
</comment>
<dbReference type="Pfam" id="PF00768">
    <property type="entry name" value="Peptidase_S11"/>
    <property type="match status" value="1"/>
</dbReference>
<dbReference type="InterPro" id="IPR001967">
    <property type="entry name" value="Peptidase_S11_N"/>
</dbReference>
<evidence type="ECO:0000256" key="13">
    <source>
        <dbReference type="RuleBase" id="RU004016"/>
    </source>
</evidence>
<comment type="catalytic activity">
    <reaction evidence="12">
        <text>Preferential cleavage: (Ac)2-L-Lys-D-Ala-|-D-Ala. Also transpeptidation of peptidyl-alanyl moieties that are N-acyl substituents of D-alanine.</text>
        <dbReference type="EC" id="3.4.16.4"/>
    </reaction>
</comment>
<keyword evidence="9" id="KW-0133">Cell shape</keyword>
<evidence type="ECO:0000259" key="15">
    <source>
        <dbReference type="SMART" id="SM00936"/>
    </source>
</evidence>
<dbReference type="PRINTS" id="PR00725">
    <property type="entry name" value="DADACBPTASE1"/>
</dbReference>
<dbReference type="GO" id="GO:0004180">
    <property type="term" value="F:carboxypeptidase activity"/>
    <property type="evidence" value="ECO:0007669"/>
    <property type="project" value="UniProtKB-KW"/>
</dbReference>
<evidence type="ECO:0000256" key="10">
    <source>
        <dbReference type="ARBA" id="ARBA00022984"/>
    </source>
</evidence>
<accession>A0ABX1XU49</accession>
<evidence type="ECO:0000256" key="1">
    <source>
        <dbReference type="ARBA" id="ARBA00003217"/>
    </source>
</evidence>
<dbReference type="EMBL" id="WHOA01000069">
    <property type="protein sequence ID" value="NOU71491.1"/>
    <property type="molecule type" value="Genomic_DNA"/>
</dbReference>
<feature type="domain" description="Peptidase S11 D-Ala-D-Ala carboxypeptidase A C-terminal" evidence="15">
    <location>
        <begin position="325"/>
        <end position="420"/>
    </location>
</feature>
<dbReference type="PANTHER" id="PTHR21581">
    <property type="entry name" value="D-ALANYL-D-ALANINE CARBOXYPEPTIDASE"/>
    <property type="match status" value="1"/>
</dbReference>
<sequence length="446" mass="48521">MTKKKVALVLGVSLIAQSLLLHIQPTYAADTKAPAATTAPVAPAASTAPTPALNEPKPAAKSAIIMEASTGAVLYELNADEAFPPASMAKMMTEYLAMESIKEGKFKWDSPVTASKNAADVIGSGQLIAENETLTFKDMFNAMSIYSANDASVAFAELLGGTEENFAKMMNEKAKQLGMSDKAHFISSTGLSRADLKNPPPSIDGETKMTARDSAILAYNILKDHKEILEFTKIPSLKLRATDKTPMINFNWMIEGNQSNANLKKYAYPGLDGLKTGSTDDAGYCFTGTAERNGMRIITVVMGTKTEPERFNETRKLLDYGFNNFEIKPFLNAKQEIDSLKIVNIKKGVQTQVPLVTKTGLTFVTRKGAKDTDFKITAEPVEESKLVAPITKGDTLGKVKVSYNGQEKTVDLIANDDVQKGSWIRLLFRSFKNFFSDMFKGIKGGS</sequence>
<dbReference type="SUPFAM" id="SSF56601">
    <property type="entry name" value="beta-lactamase/transpeptidase-like"/>
    <property type="match status" value="1"/>
</dbReference>
<dbReference type="SMART" id="SM00936">
    <property type="entry name" value="PBP5_C"/>
    <property type="match status" value="1"/>
</dbReference>
<evidence type="ECO:0000256" key="6">
    <source>
        <dbReference type="ARBA" id="ARBA00022670"/>
    </source>
</evidence>
<proteinExistence type="inferred from homology"/>
<dbReference type="SUPFAM" id="SSF69189">
    <property type="entry name" value="Penicillin-binding protein associated domain"/>
    <property type="match status" value="1"/>
</dbReference>
<feature type="signal peptide" evidence="14">
    <location>
        <begin position="1"/>
        <end position="28"/>
    </location>
</feature>
<feature type="chain" id="PRO_5046796809" description="serine-type D-Ala-D-Ala carboxypeptidase" evidence="14">
    <location>
        <begin position="29"/>
        <end position="446"/>
    </location>
</feature>
<evidence type="ECO:0000256" key="8">
    <source>
        <dbReference type="ARBA" id="ARBA00022801"/>
    </source>
</evidence>
<evidence type="ECO:0000256" key="12">
    <source>
        <dbReference type="ARBA" id="ARBA00034000"/>
    </source>
</evidence>
<keyword evidence="6" id="KW-0645">Protease</keyword>
<dbReference type="InterPro" id="IPR012907">
    <property type="entry name" value="Peptidase_S11_C"/>
</dbReference>
<dbReference type="EC" id="3.4.16.4" evidence="4"/>
<evidence type="ECO:0000256" key="4">
    <source>
        <dbReference type="ARBA" id="ARBA00012448"/>
    </source>
</evidence>
<keyword evidence="10" id="KW-0573">Peptidoglycan synthesis</keyword>
<keyword evidence="11" id="KW-0961">Cell wall biogenesis/degradation</keyword>
<evidence type="ECO:0000256" key="9">
    <source>
        <dbReference type="ARBA" id="ARBA00022960"/>
    </source>
</evidence>
<keyword evidence="8" id="KW-0378">Hydrolase</keyword>
<evidence type="ECO:0000313" key="17">
    <source>
        <dbReference type="Proteomes" id="UP000616779"/>
    </source>
</evidence>
<dbReference type="Proteomes" id="UP000616779">
    <property type="component" value="Unassembled WGS sequence"/>
</dbReference>
<evidence type="ECO:0000256" key="3">
    <source>
        <dbReference type="ARBA" id="ARBA00007164"/>
    </source>
</evidence>
<evidence type="ECO:0000256" key="7">
    <source>
        <dbReference type="ARBA" id="ARBA00022729"/>
    </source>
</evidence>
<name>A0ABX1XU49_9BACL</name>
<comment type="pathway">
    <text evidence="2">Cell wall biogenesis; peptidoglycan biosynthesis.</text>
</comment>
<dbReference type="InterPro" id="IPR037167">
    <property type="entry name" value="Peptidase_S11_C_sf"/>
</dbReference>
<dbReference type="InterPro" id="IPR012338">
    <property type="entry name" value="Beta-lactam/transpept-like"/>
</dbReference>
<dbReference type="Gene3D" id="3.40.710.10">
    <property type="entry name" value="DD-peptidase/beta-lactamase superfamily"/>
    <property type="match status" value="1"/>
</dbReference>
<evidence type="ECO:0000256" key="2">
    <source>
        <dbReference type="ARBA" id="ARBA00004752"/>
    </source>
</evidence>
<evidence type="ECO:0000256" key="5">
    <source>
        <dbReference type="ARBA" id="ARBA00022645"/>
    </source>
</evidence>
<organism evidence="16 17">
    <name type="scientific">Paenibacillus phytorum</name>
    <dbReference type="NCBI Taxonomy" id="2654977"/>
    <lineage>
        <taxon>Bacteria</taxon>
        <taxon>Bacillati</taxon>
        <taxon>Bacillota</taxon>
        <taxon>Bacilli</taxon>
        <taxon>Bacillales</taxon>
        <taxon>Paenibacillaceae</taxon>
        <taxon>Paenibacillus</taxon>
    </lineage>
</organism>